<evidence type="ECO:0000313" key="1">
    <source>
        <dbReference type="EMBL" id="SNY62828.1"/>
    </source>
</evidence>
<evidence type="ECO:0000313" key="2">
    <source>
        <dbReference type="Proteomes" id="UP000219612"/>
    </source>
</evidence>
<protein>
    <submittedName>
        <fullName evidence="1">Uncharacterized protein</fullName>
    </submittedName>
</protein>
<keyword evidence="2" id="KW-1185">Reference proteome</keyword>
<gene>
    <name evidence="1" type="ORF">SAMN05421748_12440</name>
</gene>
<reference evidence="2" key="1">
    <citation type="submission" date="2017-09" db="EMBL/GenBank/DDBJ databases">
        <authorList>
            <person name="Varghese N."/>
            <person name="Submissions S."/>
        </authorList>
    </citation>
    <scope>NUCLEOTIDE SEQUENCE [LARGE SCALE GENOMIC DNA]</scope>
    <source>
        <strain evidence="2">CGMCC 4.6857</strain>
    </source>
</reference>
<dbReference type="AlphaFoldDB" id="A0A285JRD8"/>
<dbReference type="Proteomes" id="UP000219612">
    <property type="component" value="Unassembled WGS sequence"/>
</dbReference>
<dbReference type="EMBL" id="OBDY01000024">
    <property type="protein sequence ID" value="SNY62828.1"/>
    <property type="molecule type" value="Genomic_DNA"/>
</dbReference>
<sequence length="89" mass="9349">MCPVPREPELGSGPAFGADLALDPADPICATRVKEATRGRGLSYAFDFAGGRVEFSRSVSGALHLADAAEAVRRLDAKEGDPIRLVLVP</sequence>
<name>A0A285JRD8_9ACTN</name>
<proteinExistence type="predicted"/>
<organism evidence="1 2">
    <name type="scientific">Paractinoplanes atraurantiacus</name>
    <dbReference type="NCBI Taxonomy" id="1036182"/>
    <lineage>
        <taxon>Bacteria</taxon>
        <taxon>Bacillati</taxon>
        <taxon>Actinomycetota</taxon>
        <taxon>Actinomycetes</taxon>
        <taxon>Micromonosporales</taxon>
        <taxon>Micromonosporaceae</taxon>
        <taxon>Paractinoplanes</taxon>
    </lineage>
</organism>
<accession>A0A285JRD8</accession>